<proteinExistence type="predicted"/>
<name>A0A4C1V1Q0_EUMVA</name>
<evidence type="ECO:0000313" key="2">
    <source>
        <dbReference type="EMBL" id="GBP32212.1"/>
    </source>
</evidence>
<dbReference type="Proteomes" id="UP000299102">
    <property type="component" value="Unassembled WGS sequence"/>
</dbReference>
<evidence type="ECO:0000256" key="1">
    <source>
        <dbReference type="SAM" id="MobiDB-lite"/>
    </source>
</evidence>
<dbReference type="AlphaFoldDB" id="A0A4C1V1Q0"/>
<organism evidence="2 3">
    <name type="scientific">Eumeta variegata</name>
    <name type="common">Bagworm moth</name>
    <name type="synonym">Eumeta japonica</name>
    <dbReference type="NCBI Taxonomy" id="151549"/>
    <lineage>
        <taxon>Eukaryota</taxon>
        <taxon>Metazoa</taxon>
        <taxon>Ecdysozoa</taxon>
        <taxon>Arthropoda</taxon>
        <taxon>Hexapoda</taxon>
        <taxon>Insecta</taxon>
        <taxon>Pterygota</taxon>
        <taxon>Neoptera</taxon>
        <taxon>Endopterygota</taxon>
        <taxon>Lepidoptera</taxon>
        <taxon>Glossata</taxon>
        <taxon>Ditrysia</taxon>
        <taxon>Tineoidea</taxon>
        <taxon>Psychidae</taxon>
        <taxon>Oiketicinae</taxon>
        <taxon>Eumeta</taxon>
    </lineage>
</organism>
<feature type="region of interest" description="Disordered" evidence="1">
    <location>
        <begin position="1"/>
        <end position="21"/>
    </location>
</feature>
<accession>A0A4C1V1Q0</accession>
<dbReference type="OrthoDB" id="10037309at2759"/>
<comment type="caution">
    <text evidence="2">The sequence shown here is derived from an EMBL/GenBank/DDBJ whole genome shotgun (WGS) entry which is preliminary data.</text>
</comment>
<protein>
    <submittedName>
        <fullName evidence="2">Uncharacterized protein</fullName>
    </submittedName>
</protein>
<sequence>MHHDGRAHDTAAPQTCGKSSKTTFTSINFGVPTFPLYGCASNTHTNMLRLGVTLKSVTLGNVTMSHRTREARRMPCVSLPLNYDRSRAQH</sequence>
<dbReference type="EMBL" id="BGZK01000256">
    <property type="protein sequence ID" value="GBP32212.1"/>
    <property type="molecule type" value="Genomic_DNA"/>
</dbReference>
<feature type="compositionally biased region" description="Polar residues" evidence="1">
    <location>
        <begin position="12"/>
        <end position="21"/>
    </location>
</feature>
<gene>
    <name evidence="2" type="ORF">EVAR_27636_1</name>
</gene>
<evidence type="ECO:0000313" key="3">
    <source>
        <dbReference type="Proteomes" id="UP000299102"/>
    </source>
</evidence>
<reference evidence="2 3" key="1">
    <citation type="journal article" date="2019" name="Commun. Biol.">
        <title>The bagworm genome reveals a unique fibroin gene that provides high tensile strength.</title>
        <authorList>
            <person name="Kono N."/>
            <person name="Nakamura H."/>
            <person name="Ohtoshi R."/>
            <person name="Tomita M."/>
            <person name="Numata K."/>
            <person name="Arakawa K."/>
        </authorList>
    </citation>
    <scope>NUCLEOTIDE SEQUENCE [LARGE SCALE GENOMIC DNA]</scope>
</reference>
<keyword evidence="3" id="KW-1185">Reference proteome</keyword>